<feature type="domain" description="Peptidase S1" evidence="2">
    <location>
        <begin position="29"/>
        <end position="306"/>
    </location>
</feature>
<organism evidence="3 4">
    <name type="scientific">Pendulispora brunnea</name>
    <dbReference type="NCBI Taxonomy" id="2905690"/>
    <lineage>
        <taxon>Bacteria</taxon>
        <taxon>Pseudomonadati</taxon>
        <taxon>Myxococcota</taxon>
        <taxon>Myxococcia</taxon>
        <taxon>Myxococcales</taxon>
        <taxon>Sorangiineae</taxon>
        <taxon>Pendulisporaceae</taxon>
        <taxon>Pendulispora</taxon>
    </lineage>
</organism>
<evidence type="ECO:0000259" key="2">
    <source>
        <dbReference type="PROSITE" id="PS50240"/>
    </source>
</evidence>
<dbReference type="InterPro" id="IPR043504">
    <property type="entry name" value="Peptidase_S1_PA_chymotrypsin"/>
</dbReference>
<dbReference type="SMART" id="SM00020">
    <property type="entry name" value="Tryp_SPc"/>
    <property type="match status" value="1"/>
</dbReference>
<protein>
    <submittedName>
        <fullName evidence="3">S1 family peptidase</fullName>
    </submittedName>
</protein>
<dbReference type="PROSITE" id="PS00134">
    <property type="entry name" value="TRYPSIN_HIS"/>
    <property type="match status" value="1"/>
</dbReference>
<gene>
    <name evidence="3" type="ORF">LZC95_37975</name>
</gene>
<dbReference type="Proteomes" id="UP001379533">
    <property type="component" value="Chromosome"/>
</dbReference>
<evidence type="ECO:0000313" key="3">
    <source>
        <dbReference type="EMBL" id="WXA92232.1"/>
    </source>
</evidence>
<dbReference type="PROSITE" id="PS50240">
    <property type="entry name" value="TRYPSIN_DOM"/>
    <property type="match status" value="1"/>
</dbReference>
<evidence type="ECO:0000256" key="1">
    <source>
        <dbReference type="SAM" id="MobiDB-lite"/>
    </source>
</evidence>
<dbReference type="Pfam" id="PF00089">
    <property type="entry name" value="Trypsin"/>
    <property type="match status" value="1"/>
</dbReference>
<proteinExistence type="predicted"/>
<dbReference type="InterPro" id="IPR018114">
    <property type="entry name" value="TRYPSIN_HIS"/>
</dbReference>
<dbReference type="RefSeq" id="WP_394842849.1">
    <property type="nucleotide sequence ID" value="NZ_CP089982.1"/>
</dbReference>
<dbReference type="InterPro" id="IPR001254">
    <property type="entry name" value="Trypsin_dom"/>
</dbReference>
<dbReference type="InterPro" id="IPR009003">
    <property type="entry name" value="Peptidase_S1_PA"/>
</dbReference>
<reference evidence="3 4" key="1">
    <citation type="submission" date="2021-12" db="EMBL/GenBank/DDBJ databases">
        <title>Discovery of the Pendulisporaceae a myxobacterial family with distinct sporulation behavior and unique specialized metabolism.</title>
        <authorList>
            <person name="Garcia R."/>
            <person name="Popoff A."/>
            <person name="Bader C.D."/>
            <person name="Loehr J."/>
            <person name="Walesch S."/>
            <person name="Walt C."/>
            <person name="Boldt J."/>
            <person name="Bunk B."/>
            <person name="Haeckl F.J.F.P.J."/>
            <person name="Gunesch A.P."/>
            <person name="Birkelbach J."/>
            <person name="Nuebel U."/>
            <person name="Pietschmann T."/>
            <person name="Bach T."/>
            <person name="Mueller R."/>
        </authorList>
    </citation>
    <scope>NUCLEOTIDE SEQUENCE [LARGE SCALE GENOMIC DNA]</scope>
    <source>
        <strain evidence="3 4">MSr12523</strain>
    </source>
</reference>
<dbReference type="EMBL" id="CP089982">
    <property type="protein sequence ID" value="WXA92232.1"/>
    <property type="molecule type" value="Genomic_DNA"/>
</dbReference>
<name>A0ABZ2K0U7_9BACT</name>
<keyword evidence="4" id="KW-1185">Reference proteome</keyword>
<feature type="region of interest" description="Disordered" evidence="1">
    <location>
        <begin position="22"/>
        <end position="41"/>
    </location>
</feature>
<evidence type="ECO:0000313" key="4">
    <source>
        <dbReference type="Proteomes" id="UP001379533"/>
    </source>
</evidence>
<dbReference type="SUPFAM" id="SSF50494">
    <property type="entry name" value="Trypsin-like serine proteases"/>
    <property type="match status" value="1"/>
</dbReference>
<sequence length="307" mass="32582">MGFAILAGCGEAPEADEIGQNEASLSGEGGESAPNARDGQFPSTLHLTSLEVACTATKIGPRHILTAGHCALDESKKIDGPFKPGGNLFVSNKAKLVPAGCTKSEPACFVSKEQTAIGLGYVKVTVEKTLLEPVFAKKPLTLGEGSDLAVILLTAESAAKIKNIPTAKIDFSAVHPGDALTLQGYGEDCLQFNQRPELRYADAKAIPALRATTPDPESPPPPPPISEALRKKIEKVMFFTDSNLRLGPTLCSGDSGAPVFRKGKPNIVVGVNSTGWHDSQMYSNWHVRLDDKTDAKVHAWLKSTLAQ</sequence>
<accession>A0ABZ2K0U7</accession>
<dbReference type="Gene3D" id="2.40.10.10">
    <property type="entry name" value="Trypsin-like serine proteases"/>
    <property type="match status" value="1"/>
</dbReference>